<reference evidence="2" key="1">
    <citation type="submission" date="2016-10" db="EMBL/GenBank/DDBJ databases">
        <title>CRISPR-Cas defence system in Roseofilum reptotaenium: evidence of a bacteriophage-cyanobacterium arms race in the coral black band disease.</title>
        <authorList>
            <person name="Buerger P."/>
            <person name="Wood-Charlson E.M."/>
            <person name="Weynberg K.D."/>
            <person name="Willis B."/>
            <person name="Van Oppen M.J."/>
        </authorList>
    </citation>
    <scope>NUCLEOTIDE SEQUENCE [LARGE SCALE GENOMIC DNA]</scope>
    <source>
        <strain evidence="2">AO1-A</strain>
    </source>
</reference>
<feature type="compositionally biased region" description="Basic residues" evidence="1">
    <location>
        <begin position="14"/>
        <end position="26"/>
    </location>
</feature>
<dbReference type="Proteomes" id="UP000183940">
    <property type="component" value="Unassembled WGS sequence"/>
</dbReference>
<proteinExistence type="predicted"/>
<organism evidence="2 3">
    <name type="scientific">Roseofilum reptotaenium AO1-A</name>
    <dbReference type="NCBI Taxonomy" id="1925591"/>
    <lineage>
        <taxon>Bacteria</taxon>
        <taxon>Bacillati</taxon>
        <taxon>Cyanobacteriota</taxon>
        <taxon>Cyanophyceae</taxon>
        <taxon>Desertifilales</taxon>
        <taxon>Desertifilaceae</taxon>
        <taxon>Roseofilum</taxon>
    </lineage>
</organism>
<name>A0A1L9QX72_9CYAN</name>
<evidence type="ECO:0000313" key="2">
    <source>
        <dbReference type="EMBL" id="OJJ27264.1"/>
    </source>
</evidence>
<accession>A0A1L9QX72</accession>
<dbReference type="AlphaFoldDB" id="A0A1L9QX72"/>
<gene>
    <name evidence="2" type="ORF">BI308_01900</name>
</gene>
<feature type="compositionally biased region" description="Low complexity" evidence="1">
    <location>
        <begin position="37"/>
        <end position="52"/>
    </location>
</feature>
<protein>
    <recommendedName>
        <fullName evidence="4">Cell division protein FtsL</fullName>
    </recommendedName>
</protein>
<feature type="region of interest" description="Disordered" evidence="1">
    <location>
        <begin position="1"/>
        <end position="59"/>
    </location>
</feature>
<evidence type="ECO:0000313" key="3">
    <source>
        <dbReference type="Proteomes" id="UP000183940"/>
    </source>
</evidence>
<evidence type="ECO:0008006" key="4">
    <source>
        <dbReference type="Google" id="ProtNLM"/>
    </source>
</evidence>
<comment type="caution">
    <text evidence="2">The sequence shown here is derived from an EMBL/GenBank/DDBJ whole genome shotgun (WGS) entry which is preliminary data.</text>
</comment>
<dbReference type="STRING" id="1925591.BI308_01900"/>
<keyword evidence="3" id="KW-1185">Reference proteome</keyword>
<sequence length="209" mass="23392">MVALKSFPDSSPRRQPRLHNPNRSRLRLVSSQPQAPKIPSTSPSASSSRVPSQIARNDRFQRRVVDKSTSVQGLTQSGTVKRLDPKHNQLPKSVVALRAIEKILFFCTLGLGAATMGIYSLTVQTQQEWMKKYDLLQNLERYERQLVTASEILKNRMASQAETEDTGLVPQNPETTIFLEPVEQRSVPAISESLPNLAPEPLSSKPWGY</sequence>
<dbReference type="EMBL" id="MLAW01000002">
    <property type="protein sequence ID" value="OJJ27264.1"/>
    <property type="molecule type" value="Genomic_DNA"/>
</dbReference>
<evidence type="ECO:0000256" key="1">
    <source>
        <dbReference type="SAM" id="MobiDB-lite"/>
    </source>
</evidence>